<dbReference type="AlphaFoldDB" id="A0A9P7QLT3"/>
<organism evidence="1 2">
    <name type="scientific">Claviceps aff. purpurea</name>
    <dbReference type="NCBI Taxonomy" id="1967640"/>
    <lineage>
        <taxon>Eukaryota</taxon>
        <taxon>Fungi</taxon>
        <taxon>Dikarya</taxon>
        <taxon>Ascomycota</taxon>
        <taxon>Pezizomycotina</taxon>
        <taxon>Sordariomycetes</taxon>
        <taxon>Hypocreomycetidae</taxon>
        <taxon>Hypocreales</taxon>
        <taxon>Clavicipitaceae</taxon>
        <taxon>Claviceps</taxon>
    </lineage>
</organism>
<keyword evidence="2" id="KW-1185">Reference proteome</keyword>
<protein>
    <submittedName>
        <fullName evidence="1">Uncharacterized protein</fullName>
    </submittedName>
</protein>
<evidence type="ECO:0000313" key="1">
    <source>
        <dbReference type="EMBL" id="KAG6301211.1"/>
    </source>
</evidence>
<accession>A0A9P7QLT3</accession>
<name>A0A9P7QLT3_9HYPO</name>
<proteinExistence type="predicted"/>
<evidence type="ECO:0000313" key="2">
    <source>
        <dbReference type="Proteomes" id="UP000707071"/>
    </source>
</evidence>
<reference evidence="1 2" key="1">
    <citation type="journal article" date="2020" name="bioRxiv">
        <title>Whole genome comparisons of ergot fungi reveals the divergence and evolution of species within the genus Claviceps are the result of varying mechanisms driving genome evolution and host range expansion.</title>
        <authorList>
            <person name="Wyka S.A."/>
            <person name="Mondo S.J."/>
            <person name="Liu M."/>
            <person name="Dettman J."/>
            <person name="Nalam V."/>
            <person name="Broders K.D."/>
        </authorList>
    </citation>
    <scope>NUCLEOTIDE SEQUENCE [LARGE SCALE GENOMIC DNA]</scope>
    <source>
        <strain evidence="1 2">Clav52</strain>
    </source>
</reference>
<gene>
    <name evidence="1" type="ORF">E4U09_005615</name>
</gene>
<comment type="caution">
    <text evidence="1">The sequence shown here is derived from an EMBL/GenBank/DDBJ whole genome shotgun (WGS) entry which is preliminary data.</text>
</comment>
<dbReference type="EMBL" id="SRRH01000048">
    <property type="protein sequence ID" value="KAG6301211.1"/>
    <property type="molecule type" value="Genomic_DNA"/>
</dbReference>
<dbReference type="Proteomes" id="UP000707071">
    <property type="component" value="Unassembled WGS sequence"/>
</dbReference>
<sequence>MTVCSKPKCFDTLVKKLKQVPRGLEAPDTVNARLRVHLLNALKDVDFLDVVARNPAEEFRDIVAGVSSRLELLKDRQNHPSQLITITDSDFESKTDGTMGWR</sequence>